<evidence type="ECO:0000259" key="5">
    <source>
        <dbReference type="SMART" id="SM00906"/>
    </source>
</evidence>
<dbReference type="EMBL" id="LFJN01000002">
    <property type="protein sequence ID" value="KPI45262.1"/>
    <property type="molecule type" value="Genomic_DNA"/>
</dbReference>
<keyword evidence="2" id="KW-0539">Nucleus</keyword>
<evidence type="ECO:0000313" key="6">
    <source>
        <dbReference type="EMBL" id="KPI45262.1"/>
    </source>
</evidence>
<keyword evidence="1" id="KW-0238">DNA-binding</keyword>
<reference evidence="6 7" key="1">
    <citation type="submission" date="2015-06" db="EMBL/GenBank/DDBJ databases">
        <title>Draft genome of the ant-associated black yeast Phialophora attae CBS 131958.</title>
        <authorList>
            <person name="Moreno L.F."/>
            <person name="Stielow B.J."/>
            <person name="de Hoog S."/>
            <person name="Vicente V.A."/>
            <person name="Weiss V.A."/>
            <person name="de Vries M."/>
            <person name="Cruz L.M."/>
            <person name="Souza E.M."/>
        </authorList>
    </citation>
    <scope>NUCLEOTIDE SEQUENCE [LARGE SCALE GENOMIC DNA]</scope>
    <source>
        <strain evidence="6 7">CBS 131958</strain>
    </source>
</reference>
<accession>A0A0N1HH87</accession>
<protein>
    <recommendedName>
        <fullName evidence="5">Xylanolytic transcriptional activator regulatory domain-containing protein</fullName>
    </recommendedName>
</protein>
<dbReference type="OrthoDB" id="103819at2759"/>
<feature type="domain" description="Xylanolytic transcriptional activator regulatory" evidence="5">
    <location>
        <begin position="331"/>
        <end position="402"/>
    </location>
</feature>
<dbReference type="RefSeq" id="XP_018005225.1">
    <property type="nucleotide sequence ID" value="XM_018142794.1"/>
</dbReference>
<name>A0A0N1HH87_9EURO</name>
<dbReference type="GO" id="GO:0000981">
    <property type="term" value="F:DNA-binding transcription factor activity, RNA polymerase II-specific"/>
    <property type="evidence" value="ECO:0007669"/>
    <property type="project" value="InterPro"/>
</dbReference>
<evidence type="ECO:0000256" key="1">
    <source>
        <dbReference type="ARBA" id="ARBA00023125"/>
    </source>
</evidence>
<keyword evidence="4" id="KW-0472">Membrane</keyword>
<dbReference type="VEuPathDB" id="FungiDB:AB675_2796"/>
<feature type="transmembrane region" description="Helical" evidence="4">
    <location>
        <begin position="562"/>
        <end position="584"/>
    </location>
</feature>
<keyword evidence="7" id="KW-1185">Reference proteome</keyword>
<dbReference type="Proteomes" id="UP000038010">
    <property type="component" value="Unassembled WGS sequence"/>
</dbReference>
<dbReference type="CDD" id="cd12148">
    <property type="entry name" value="fungal_TF_MHR"/>
    <property type="match status" value="1"/>
</dbReference>
<gene>
    <name evidence="6" type="ORF">AB675_2796</name>
</gene>
<dbReference type="SMART" id="SM00906">
    <property type="entry name" value="Fungal_trans"/>
    <property type="match status" value="1"/>
</dbReference>
<dbReference type="AlphaFoldDB" id="A0A0N1HH87"/>
<sequence length="703" mass="78311">MYTTMKSSRHIVGALRRARTRFPHAISIKCDRKTPCNSCIASKVACRTTKRAPEKKQRVLLSSKYDEGLANVNKRLEDLQNALQSLLEGNKHGPGKDLAPTAQHHVSDSPAPGSKPDDSDVLYEGDSSFNAHSKHITETLGAALASTSVSEGSVSPSINHAAIRQLLSDVAAVQSPPQNAITTPKRLEDYRYTDLNTLKNLPLPSMSLVLKLLRIAQTTLQRWSIDYQVMEYNAFKTLCQRVYFPTSEYSIFDWILVNGGLFFLFRDAEGDLHEKLQIERSDVVANLNMCKNNVDTAIHGLPLCVEPSLEACQAIIIGASIAMEAAQGAHAWRLTSVASRMCLDLGLHRLRRDESPENLRARLCFWTVYAMDKGLAFNFGQTPTGNESDWSKSDLAFATFDDIHDYDLTIDRLTLPGDLEGPWGPLWLATLDFAILQGEIYEQLISISAQKEPEHVRIQRAREFAKRIDGLRQPVLAFGAEAEASMPNQDLTVYAVLSTDILIGCMNAIIYRVIPPPQPAHPLQYCEEAVQSSRSALENLQQAFQKIQADSKTSGVENWELFLNWTILFVPFVPFVVLFGNIIAQRSLHDLDLLRKTVKALESIADRSPAGRKLHGACAQFLKIAEMFLSLDSVKQPGSQPSPKAVVTDNVESQMLPEFPVSQQDWDGMLNDFDLGLGAESAREMMTSYFEPFMSGNYNNINY</sequence>
<organism evidence="6 7">
    <name type="scientific">Cyphellophora attinorum</name>
    <dbReference type="NCBI Taxonomy" id="1664694"/>
    <lineage>
        <taxon>Eukaryota</taxon>
        <taxon>Fungi</taxon>
        <taxon>Dikarya</taxon>
        <taxon>Ascomycota</taxon>
        <taxon>Pezizomycotina</taxon>
        <taxon>Eurotiomycetes</taxon>
        <taxon>Chaetothyriomycetidae</taxon>
        <taxon>Chaetothyriales</taxon>
        <taxon>Cyphellophoraceae</taxon>
        <taxon>Cyphellophora</taxon>
    </lineage>
</organism>
<dbReference type="PANTHER" id="PTHR46910">
    <property type="entry name" value="TRANSCRIPTION FACTOR PDR1"/>
    <property type="match status" value="1"/>
</dbReference>
<evidence type="ECO:0000256" key="3">
    <source>
        <dbReference type="SAM" id="MobiDB-lite"/>
    </source>
</evidence>
<dbReference type="Gene3D" id="4.10.240.10">
    <property type="entry name" value="Zn(2)-C6 fungal-type DNA-binding domain"/>
    <property type="match status" value="1"/>
</dbReference>
<dbReference type="Pfam" id="PF04082">
    <property type="entry name" value="Fungal_trans"/>
    <property type="match status" value="1"/>
</dbReference>
<evidence type="ECO:0000256" key="2">
    <source>
        <dbReference type="ARBA" id="ARBA00023242"/>
    </source>
</evidence>
<dbReference type="STRING" id="1664694.A0A0N1HH87"/>
<feature type="region of interest" description="Disordered" evidence="3">
    <location>
        <begin position="87"/>
        <end position="126"/>
    </location>
</feature>
<keyword evidence="4" id="KW-0812">Transmembrane</keyword>
<dbReference type="GeneID" id="28734674"/>
<dbReference type="InterPro" id="IPR007219">
    <property type="entry name" value="XnlR_reg_dom"/>
</dbReference>
<dbReference type="GO" id="GO:0006351">
    <property type="term" value="P:DNA-templated transcription"/>
    <property type="evidence" value="ECO:0007669"/>
    <property type="project" value="InterPro"/>
</dbReference>
<dbReference type="InterPro" id="IPR036864">
    <property type="entry name" value="Zn2-C6_fun-type_DNA-bd_sf"/>
</dbReference>
<evidence type="ECO:0000313" key="7">
    <source>
        <dbReference type="Proteomes" id="UP000038010"/>
    </source>
</evidence>
<comment type="caution">
    <text evidence="6">The sequence shown here is derived from an EMBL/GenBank/DDBJ whole genome shotgun (WGS) entry which is preliminary data.</text>
</comment>
<dbReference type="PANTHER" id="PTHR46910:SF5">
    <property type="entry name" value="ZN(II)2CYS6 TRANSCRIPTION FACTOR (EUROFUNG)"/>
    <property type="match status" value="1"/>
</dbReference>
<evidence type="ECO:0000256" key="4">
    <source>
        <dbReference type="SAM" id="Phobius"/>
    </source>
</evidence>
<proteinExistence type="predicted"/>
<keyword evidence="4" id="KW-1133">Transmembrane helix</keyword>
<dbReference type="GO" id="GO:0003677">
    <property type="term" value="F:DNA binding"/>
    <property type="evidence" value="ECO:0007669"/>
    <property type="project" value="UniProtKB-KW"/>
</dbReference>
<dbReference type="GO" id="GO:0008270">
    <property type="term" value="F:zinc ion binding"/>
    <property type="evidence" value="ECO:0007669"/>
    <property type="project" value="InterPro"/>
</dbReference>
<dbReference type="InterPro" id="IPR050987">
    <property type="entry name" value="AtrR-like"/>
</dbReference>